<dbReference type="SUPFAM" id="SSF53474">
    <property type="entry name" value="alpha/beta-Hydrolases"/>
    <property type="match status" value="1"/>
</dbReference>
<evidence type="ECO:0000259" key="9">
    <source>
        <dbReference type="PROSITE" id="PS52019"/>
    </source>
</evidence>
<dbReference type="InterPro" id="IPR020807">
    <property type="entry name" value="PKS_DH"/>
</dbReference>
<feature type="active site" description="Proton acceptor; for dehydratase activity" evidence="5">
    <location>
        <position position="1337"/>
    </location>
</feature>
<keyword evidence="1" id="KW-0596">Phosphopantetheine</keyword>
<dbReference type="PROSITE" id="PS52019">
    <property type="entry name" value="PKS_MFAS_DH"/>
    <property type="match status" value="1"/>
</dbReference>
<dbReference type="InterPro" id="IPR014043">
    <property type="entry name" value="Acyl_transferase_dom"/>
</dbReference>
<dbReference type="GO" id="GO:0004312">
    <property type="term" value="F:fatty acid synthase activity"/>
    <property type="evidence" value="ECO:0007669"/>
    <property type="project" value="TreeGrafter"/>
</dbReference>
<evidence type="ECO:0000256" key="1">
    <source>
        <dbReference type="ARBA" id="ARBA00022450"/>
    </source>
</evidence>
<dbReference type="GO" id="GO:0004315">
    <property type="term" value="F:3-oxoacyl-[acyl-carrier-protein] synthase activity"/>
    <property type="evidence" value="ECO:0007669"/>
    <property type="project" value="InterPro"/>
</dbReference>
<dbReference type="InterPro" id="IPR030918">
    <property type="entry name" value="PT_fungal_PKS"/>
</dbReference>
<dbReference type="Gene3D" id="3.30.70.250">
    <property type="entry name" value="Malonyl-CoA ACP transacylase, ACP-binding"/>
    <property type="match status" value="1"/>
</dbReference>
<evidence type="ECO:0000256" key="5">
    <source>
        <dbReference type="PROSITE-ProRule" id="PRU01363"/>
    </source>
</evidence>
<dbReference type="PROSITE" id="PS52004">
    <property type="entry name" value="KS3_2"/>
    <property type="match status" value="1"/>
</dbReference>
<dbReference type="InterPro" id="IPR042104">
    <property type="entry name" value="PKS_dehydratase_sf"/>
</dbReference>
<dbReference type="Pfam" id="PF00550">
    <property type="entry name" value="PP-binding"/>
    <property type="match status" value="1"/>
</dbReference>
<dbReference type="CDD" id="cd00833">
    <property type="entry name" value="PKS"/>
    <property type="match status" value="1"/>
</dbReference>
<dbReference type="InterPro" id="IPR006162">
    <property type="entry name" value="Ppantetheine_attach_site"/>
</dbReference>
<dbReference type="InterPro" id="IPR020841">
    <property type="entry name" value="PKS_Beta-ketoAc_synthase_dom"/>
</dbReference>
<dbReference type="InterPro" id="IPR016035">
    <property type="entry name" value="Acyl_Trfase/lysoPLipase"/>
</dbReference>
<dbReference type="NCBIfam" id="TIGR04532">
    <property type="entry name" value="PT_fungal_PKS"/>
    <property type="match status" value="1"/>
</dbReference>
<dbReference type="Gene3D" id="3.40.366.10">
    <property type="entry name" value="Malonyl-Coenzyme A Acyl Carrier Protein, domain 2"/>
    <property type="match status" value="3"/>
</dbReference>
<dbReference type="GO" id="GO:0006633">
    <property type="term" value="P:fatty acid biosynthetic process"/>
    <property type="evidence" value="ECO:0007669"/>
    <property type="project" value="InterPro"/>
</dbReference>
<dbReference type="InterPro" id="IPR016036">
    <property type="entry name" value="Malonyl_transacylase_ACP-bd"/>
</dbReference>
<dbReference type="Gene3D" id="3.40.50.1820">
    <property type="entry name" value="alpha/beta hydrolase"/>
    <property type="match status" value="1"/>
</dbReference>
<dbReference type="InterPro" id="IPR036736">
    <property type="entry name" value="ACP-like_sf"/>
</dbReference>
<feature type="region of interest" description="C-terminal hotdog fold" evidence="5">
    <location>
        <begin position="1467"/>
        <end position="1620"/>
    </location>
</feature>
<dbReference type="Pfam" id="PF00109">
    <property type="entry name" value="ketoacyl-synt"/>
    <property type="match status" value="1"/>
</dbReference>
<protein>
    <submittedName>
        <fullName evidence="10">Putative polyketide synthase</fullName>
    </submittedName>
</protein>
<dbReference type="Pfam" id="PF21089">
    <property type="entry name" value="PKS_DH_N"/>
    <property type="match status" value="1"/>
</dbReference>
<dbReference type="Pfam" id="PF02801">
    <property type="entry name" value="Ketoacyl-synt_C"/>
    <property type="match status" value="1"/>
</dbReference>
<keyword evidence="4" id="KW-0511">Multifunctional enzyme</keyword>
<dbReference type="InterPro" id="IPR009081">
    <property type="entry name" value="PP-bd_ACP"/>
</dbReference>
<evidence type="ECO:0000313" key="10">
    <source>
        <dbReference type="EMBL" id="ALQ32922.1"/>
    </source>
</evidence>
<dbReference type="PANTHER" id="PTHR43775">
    <property type="entry name" value="FATTY ACID SYNTHASE"/>
    <property type="match status" value="1"/>
</dbReference>
<dbReference type="SMART" id="SM00825">
    <property type="entry name" value="PKS_KS"/>
    <property type="match status" value="1"/>
</dbReference>
<keyword evidence="3" id="KW-0808">Transferase</keyword>
<name>A0A0U2LC59_FUSRE</name>
<evidence type="ECO:0000256" key="3">
    <source>
        <dbReference type="ARBA" id="ARBA00022679"/>
    </source>
</evidence>
<dbReference type="InterPro" id="IPR001031">
    <property type="entry name" value="Thioesterase"/>
</dbReference>
<dbReference type="EMBL" id="KU180059">
    <property type="protein sequence ID" value="ALQ32922.1"/>
    <property type="molecule type" value="mRNA"/>
</dbReference>
<feature type="domain" description="Ketosynthase family 3 (KS3)" evidence="8">
    <location>
        <begin position="389"/>
        <end position="815"/>
    </location>
</feature>
<dbReference type="Gene3D" id="3.30.70.3290">
    <property type="match status" value="1"/>
</dbReference>
<dbReference type="SMART" id="SM00827">
    <property type="entry name" value="PKS_AT"/>
    <property type="match status" value="1"/>
</dbReference>
<feature type="domain" description="Carrier" evidence="7">
    <location>
        <begin position="1671"/>
        <end position="1747"/>
    </location>
</feature>
<evidence type="ECO:0000256" key="6">
    <source>
        <dbReference type="SAM" id="MobiDB-lite"/>
    </source>
</evidence>
<dbReference type="InterPro" id="IPR018201">
    <property type="entry name" value="Ketoacyl_synth_AS"/>
</dbReference>
<dbReference type="InterPro" id="IPR050091">
    <property type="entry name" value="PKS_NRPS_Biosynth_Enz"/>
</dbReference>
<dbReference type="Pfam" id="PF14765">
    <property type="entry name" value="PS-DH"/>
    <property type="match status" value="1"/>
</dbReference>
<keyword evidence="2" id="KW-0597">Phosphoprotein</keyword>
<feature type="active site" description="Proton donor; for dehydratase activity" evidence="5">
    <location>
        <position position="1535"/>
    </location>
</feature>
<evidence type="ECO:0000256" key="4">
    <source>
        <dbReference type="ARBA" id="ARBA00023268"/>
    </source>
</evidence>
<organism evidence="10">
    <name type="scientific">Fusarium redolens</name>
    <dbReference type="NCBI Taxonomy" id="48865"/>
    <lineage>
        <taxon>Eukaryota</taxon>
        <taxon>Fungi</taxon>
        <taxon>Dikarya</taxon>
        <taxon>Ascomycota</taxon>
        <taxon>Pezizomycotina</taxon>
        <taxon>Sordariomycetes</taxon>
        <taxon>Hypocreomycetidae</taxon>
        <taxon>Hypocreales</taxon>
        <taxon>Nectriaceae</taxon>
        <taxon>Fusarium</taxon>
        <taxon>Fusarium redolens species complex</taxon>
    </lineage>
</organism>
<reference evidence="10" key="1">
    <citation type="submission" date="2015-11" db="EMBL/GenBank/DDBJ databases">
        <title>Insights into natural products biosynthesis from analysis of 490 polyketide synthases from Fusarium.</title>
        <authorList>
            <person name="Brown D.W."/>
            <person name="Proctor R.H."/>
        </authorList>
    </citation>
    <scope>NUCLEOTIDE SEQUENCE</scope>
    <source>
        <strain evidence="10">NRRL 22901</strain>
    </source>
</reference>
<dbReference type="SUPFAM" id="SSF55048">
    <property type="entry name" value="Probable ACP-binding domain of malonyl-CoA ACP transacylase"/>
    <property type="match status" value="1"/>
</dbReference>
<accession>A0A0U2LC59</accession>
<dbReference type="Pfam" id="PF00698">
    <property type="entry name" value="Acyl_transf_1"/>
    <property type="match status" value="1"/>
</dbReference>
<feature type="domain" description="PKS/mFAS DH" evidence="9">
    <location>
        <begin position="1305"/>
        <end position="1620"/>
    </location>
</feature>
<dbReference type="SUPFAM" id="SSF47336">
    <property type="entry name" value="ACP-like"/>
    <property type="match status" value="1"/>
</dbReference>
<dbReference type="Pfam" id="PF22621">
    <property type="entry name" value="CurL-like_PKS_C"/>
    <property type="match status" value="1"/>
</dbReference>
<dbReference type="Pfam" id="PF00975">
    <property type="entry name" value="Thioesterase"/>
    <property type="match status" value="1"/>
</dbReference>
<evidence type="ECO:0000259" key="8">
    <source>
        <dbReference type="PROSITE" id="PS52004"/>
    </source>
</evidence>
<dbReference type="PROSITE" id="PS00606">
    <property type="entry name" value="KS3_1"/>
    <property type="match status" value="1"/>
</dbReference>
<dbReference type="PANTHER" id="PTHR43775:SF37">
    <property type="entry name" value="SI:DKEY-61P9.11"/>
    <property type="match status" value="1"/>
</dbReference>
<dbReference type="InterPro" id="IPR029058">
    <property type="entry name" value="AB_hydrolase_fold"/>
</dbReference>
<evidence type="ECO:0000256" key="2">
    <source>
        <dbReference type="ARBA" id="ARBA00022553"/>
    </source>
</evidence>
<dbReference type="InterPro" id="IPR049552">
    <property type="entry name" value="PKS_DH_N"/>
</dbReference>
<dbReference type="InterPro" id="IPR014031">
    <property type="entry name" value="Ketoacyl_synth_C"/>
</dbReference>
<dbReference type="PROSITE" id="PS50075">
    <property type="entry name" value="CARRIER"/>
    <property type="match status" value="1"/>
</dbReference>
<dbReference type="Gene3D" id="3.10.129.110">
    <property type="entry name" value="Polyketide synthase dehydratase"/>
    <property type="match status" value="1"/>
</dbReference>
<dbReference type="SMART" id="SM00826">
    <property type="entry name" value="PKS_DH"/>
    <property type="match status" value="1"/>
</dbReference>
<dbReference type="Pfam" id="PF16073">
    <property type="entry name" value="SAT"/>
    <property type="match status" value="1"/>
</dbReference>
<evidence type="ECO:0000259" key="7">
    <source>
        <dbReference type="PROSITE" id="PS50075"/>
    </source>
</evidence>
<feature type="compositionally biased region" description="Low complexity" evidence="6">
    <location>
        <begin position="1762"/>
        <end position="1774"/>
    </location>
</feature>
<dbReference type="InterPro" id="IPR049900">
    <property type="entry name" value="PKS_mFAS_DH"/>
</dbReference>
<feature type="region of interest" description="N-terminal hotdog fold" evidence="5">
    <location>
        <begin position="1305"/>
        <end position="1440"/>
    </location>
</feature>
<dbReference type="PROSITE" id="PS00012">
    <property type="entry name" value="PHOSPHOPANTETHEINE"/>
    <property type="match status" value="1"/>
</dbReference>
<dbReference type="SUPFAM" id="SSF52151">
    <property type="entry name" value="FabD/lysophospholipase-like"/>
    <property type="match status" value="1"/>
</dbReference>
<dbReference type="SUPFAM" id="SSF53901">
    <property type="entry name" value="Thiolase-like"/>
    <property type="match status" value="1"/>
</dbReference>
<dbReference type="InterPro" id="IPR049551">
    <property type="entry name" value="PKS_DH_C"/>
</dbReference>
<dbReference type="InterPro" id="IPR016039">
    <property type="entry name" value="Thiolase-like"/>
</dbReference>
<dbReference type="InterPro" id="IPR001227">
    <property type="entry name" value="Ac_transferase_dom_sf"/>
</dbReference>
<sequence length="2025" mass="220185">MTQRRFILFGGQGSHSIFSPNAANRAEEDAQSAGAGSILLSKCHAVFLEEISSLGQESQQLLAIDISAFASPGQLLKPVETYHQHPVLQATTVYLCQMLRYLAETLQRNSVFVNSFDSLQATAGFSSGMIAAAVVARASNLDEFVAAGVQGFRLAFWVAYHSYMWTHSNDDGEQVNPEATMSLVTRGLSTKQVNDKMHEIHTRLGCCRMEISSILTSGSVSVSGPKADLLALQEELQDISGVITTFAYVHGWYHGGNQLEPVVSLVQREIDRRDINFPLCSKPMKPIYSSSDGSLFHGVMESSDELPIWLARHLLVHCVNWLETSHAIAAEVQSILQQDSNKYIQVLSFGPSSGSLFPTFESQDSRIRCLDASSFKAGKEFASQSTIRPSDIAIVGMSVKLPKGQGIDELWETLSQGLNAAQEVPKSRFEVSNYYADEKDKPRSMITRYGAFLEDPFSFDNAFFNISPREAKSMDPQQRILLHTAQEAVEDAGYVADATSSFQRATTGCYIGLATGDYTDNLRNDIDTFYPSGTLRAFHSGRISYFYRLSGPSIVTDTACSSSTVSIYQACQAIQNGDCTAAIAGGVNIITSPDMYLGLSHGHFLSPTGNCKPFDAAADGYCRAEGCVLFVLKRLSDAVAEGDRIHGVIRSAQINQSGNSSSITHPHSPTQTALLKRLLSQANIDPSSIRVVEAHGTGTQAGDAREVETLKLVFGQHHSPKNPLLVSSIKGNIGHCEAASGAAGLAKLLLMFRKDEIPRQAGLDNLNPALGDLESSGLVIPRRNVVWEKTRGMPRRAVLNNFGAAGSNASLLVEEWLGSPKQSHKQHGTSSRSSYVFTLTAKSNRALQSSMGRHLDFLTKGQHGASLVDICYTATARRHQYSHRISLSCSSESDLMARLQNYRAVASQPARPVASIVFVFTGQGALYSGMGQGLMTTYPPFKDTIVSCDRIIQGLGLACPSLLNYISSKDETHMDTLSDVEHLMVSQCACIALEYALAKIFISWGIKPDYVVGHSLGEYAALCVAGVLTLEDTFRVVAERAKMMGEHCPANTTGMLACYMTREESQASISEDPTLDQLSIACFNGPQDCVIGGPLTQLAKLQTKCKARNIRSKLINVPFAFHTSAMDPIMESLRALGTTVKFHDATIPVICNVDGQPFCKNSAGDYFANHARQPVRFHDGVQSLGELIGQSSLDESLFVEIGPQPTLLPMLRDSIPSSSCTYLNTLKKGRDAWACLCLTLSAISLRKVQINWREVFVGTCAQVTSLPGHPLEGSKFLIPFKEPVDTIQNSDASETGAAGRLRAQHPLLPWLRTDTIVSDELVFETDMATLGPLISGHDVGGTPICPASVFHELALEAAQSLLEPQKDEVLVVTGMTFSSPLVHPPSSVPQSDHDKTVHVRISKGSNLSSLPSFKITSCSSNASTETLHCSGHVNTQRVDAMAGQWLRDHALVARQSRYFSGDGKDSMSTFRTKLLYENVFTRVVRYSPEYHSLQHLNVAESNLEGMGSFRMPSDATLAPASVSQKHYLAHPVFTDTLLHAAGFIANLAIGSREIGICSGVESITIAYHNLDYQDTCKIYCNLLEVKGAILADSIALDSSDRVVAVIRGMEFKKLQLSTFQQALCRLSSNSKPEVQEHRQQISRLAVPQSPITSARTGDHILTNSRNIQVSTGMSQMLKNIVVKVGGFTEQDIDYTMSLGDLGIDSMMQIEIASEISRAFPGQTGLSHHALSECETLEEMENMLLSVLQPSTKRPQKMGGDESGNSGVSSSQSTGVITPVSSTPSHSVEAFHDSPTLPVTLHVAEGFQTPLCLFHDGSGQIGMYKRLRGHDRTTYAFFDPKVDSYGEQRSFYPSVVEMADDYVSMILSNARHPTSPLILGGWSFGGVVAYEAAQQLIFRGVDVKGLVLIDSPSPINHEPLPAAIIANITRSSGKSGAANALQQEFLSNASLLGSYKPQLFSQVAARPLKTVMLRSQSTLDTEALCGVRYDWLSQQEARDGAIVAWENLIDETAAQLWKACQSIERV</sequence>
<dbReference type="GO" id="GO:0044550">
    <property type="term" value="P:secondary metabolite biosynthetic process"/>
    <property type="evidence" value="ECO:0007669"/>
    <property type="project" value="TreeGrafter"/>
</dbReference>
<dbReference type="InterPro" id="IPR014030">
    <property type="entry name" value="Ketoacyl_synth_N"/>
</dbReference>
<dbReference type="Gene3D" id="3.40.47.10">
    <property type="match status" value="1"/>
</dbReference>
<dbReference type="InterPro" id="IPR032088">
    <property type="entry name" value="SAT"/>
</dbReference>
<feature type="region of interest" description="Disordered" evidence="6">
    <location>
        <begin position="1751"/>
        <end position="1788"/>
    </location>
</feature>
<proteinExistence type="evidence at transcript level"/>
<gene>
    <name evidence="10" type="ORF">Fre_204a</name>
</gene>
<dbReference type="Gene3D" id="1.10.1200.10">
    <property type="entry name" value="ACP-like"/>
    <property type="match status" value="1"/>
</dbReference>